<feature type="transmembrane region" description="Helical" evidence="7">
    <location>
        <begin position="83"/>
        <end position="100"/>
    </location>
</feature>
<comment type="caution">
    <text evidence="8">The sequence shown here is derived from an EMBL/GenBank/DDBJ whole genome shotgun (WGS) entry which is preliminary data.</text>
</comment>
<evidence type="ECO:0000256" key="3">
    <source>
        <dbReference type="ARBA" id="ARBA00022692"/>
    </source>
</evidence>
<keyword evidence="3 7" id="KW-0812">Transmembrane</keyword>
<dbReference type="PANTHER" id="PTHR30618:SF4">
    <property type="entry name" value="ALLANTOIN PERMEASE"/>
    <property type="match status" value="1"/>
</dbReference>
<dbReference type="OrthoDB" id="2018619at2759"/>
<organism evidence="8 9">
    <name type="scientific">Setomelanomma holmii</name>
    <dbReference type="NCBI Taxonomy" id="210430"/>
    <lineage>
        <taxon>Eukaryota</taxon>
        <taxon>Fungi</taxon>
        <taxon>Dikarya</taxon>
        <taxon>Ascomycota</taxon>
        <taxon>Pezizomycotina</taxon>
        <taxon>Dothideomycetes</taxon>
        <taxon>Pleosporomycetidae</taxon>
        <taxon>Pleosporales</taxon>
        <taxon>Pleosporineae</taxon>
        <taxon>Phaeosphaeriaceae</taxon>
        <taxon>Setomelanomma</taxon>
    </lineage>
</organism>
<keyword evidence="5 7" id="KW-0472">Membrane</keyword>
<proteinExistence type="inferred from homology"/>
<dbReference type="GO" id="GO:0005886">
    <property type="term" value="C:plasma membrane"/>
    <property type="evidence" value="ECO:0007669"/>
    <property type="project" value="TreeGrafter"/>
</dbReference>
<feature type="transmembrane region" description="Helical" evidence="7">
    <location>
        <begin position="43"/>
        <end position="63"/>
    </location>
</feature>
<dbReference type="InterPro" id="IPR045225">
    <property type="entry name" value="Uracil/uridine/allantoin_perm"/>
</dbReference>
<feature type="transmembrane region" description="Helical" evidence="7">
    <location>
        <begin position="308"/>
        <end position="329"/>
    </location>
</feature>
<feature type="transmembrane region" description="Helical" evidence="7">
    <location>
        <begin position="264"/>
        <end position="288"/>
    </location>
</feature>
<name>A0A9P4LQD3_9PLEO</name>
<evidence type="ECO:0000313" key="8">
    <source>
        <dbReference type="EMBL" id="KAF2033120.1"/>
    </source>
</evidence>
<dbReference type="Pfam" id="PF02133">
    <property type="entry name" value="Transp_cyt_pur"/>
    <property type="match status" value="1"/>
</dbReference>
<feature type="region of interest" description="Disordered" evidence="6">
    <location>
        <begin position="416"/>
        <end position="449"/>
    </location>
</feature>
<evidence type="ECO:0000256" key="2">
    <source>
        <dbReference type="ARBA" id="ARBA00008974"/>
    </source>
</evidence>
<accession>A0A9P4LQD3</accession>
<dbReference type="InterPro" id="IPR001248">
    <property type="entry name" value="Pur-cyt_permease"/>
</dbReference>
<keyword evidence="4 7" id="KW-1133">Transmembrane helix</keyword>
<dbReference type="Gene3D" id="1.10.4160.10">
    <property type="entry name" value="Hydantoin permease"/>
    <property type="match status" value="2"/>
</dbReference>
<dbReference type="EMBL" id="ML978168">
    <property type="protein sequence ID" value="KAF2033120.1"/>
    <property type="molecule type" value="Genomic_DNA"/>
</dbReference>
<evidence type="ECO:0000256" key="5">
    <source>
        <dbReference type="ARBA" id="ARBA00023136"/>
    </source>
</evidence>
<dbReference type="PANTHER" id="PTHR30618">
    <property type="entry name" value="NCS1 FAMILY PURINE/PYRIMIDINE TRANSPORTER"/>
    <property type="match status" value="1"/>
</dbReference>
<feature type="transmembrane region" description="Helical" evidence="7">
    <location>
        <begin position="109"/>
        <end position="129"/>
    </location>
</feature>
<feature type="transmembrane region" description="Helical" evidence="7">
    <location>
        <begin position="238"/>
        <end position="258"/>
    </location>
</feature>
<dbReference type="AlphaFoldDB" id="A0A9P4LQD3"/>
<feature type="transmembrane region" description="Helical" evidence="7">
    <location>
        <begin position="194"/>
        <end position="217"/>
    </location>
</feature>
<evidence type="ECO:0000256" key="6">
    <source>
        <dbReference type="SAM" id="MobiDB-lite"/>
    </source>
</evidence>
<evidence type="ECO:0000313" key="9">
    <source>
        <dbReference type="Proteomes" id="UP000799777"/>
    </source>
</evidence>
<evidence type="ECO:0000256" key="1">
    <source>
        <dbReference type="ARBA" id="ARBA00004141"/>
    </source>
</evidence>
<dbReference type="GO" id="GO:0015205">
    <property type="term" value="F:nucleobase transmembrane transporter activity"/>
    <property type="evidence" value="ECO:0007669"/>
    <property type="project" value="TreeGrafter"/>
</dbReference>
<evidence type="ECO:0000256" key="7">
    <source>
        <dbReference type="SAM" id="Phobius"/>
    </source>
</evidence>
<feature type="transmembrane region" description="Helical" evidence="7">
    <location>
        <begin position="6"/>
        <end position="23"/>
    </location>
</feature>
<comment type="subcellular location">
    <subcellularLocation>
        <location evidence="1">Membrane</location>
        <topology evidence="1">Multi-pass membrane protein</topology>
    </subcellularLocation>
</comment>
<comment type="similarity">
    <text evidence="2">Belongs to the purine-cytosine permease (2.A.39) family.</text>
</comment>
<keyword evidence="9" id="KW-1185">Reference proteome</keyword>
<reference evidence="8" key="1">
    <citation type="journal article" date="2020" name="Stud. Mycol.">
        <title>101 Dothideomycetes genomes: a test case for predicting lifestyles and emergence of pathogens.</title>
        <authorList>
            <person name="Haridas S."/>
            <person name="Albert R."/>
            <person name="Binder M."/>
            <person name="Bloem J."/>
            <person name="Labutti K."/>
            <person name="Salamov A."/>
            <person name="Andreopoulos B."/>
            <person name="Baker S."/>
            <person name="Barry K."/>
            <person name="Bills G."/>
            <person name="Bluhm B."/>
            <person name="Cannon C."/>
            <person name="Castanera R."/>
            <person name="Culley D."/>
            <person name="Daum C."/>
            <person name="Ezra D."/>
            <person name="Gonzalez J."/>
            <person name="Henrissat B."/>
            <person name="Kuo A."/>
            <person name="Liang C."/>
            <person name="Lipzen A."/>
            <person name="Lutzoni F."/>
            <person name="Magnuson J."/>
            <person name="Mondo S."/>
            <person name="Nolan M."/>
            <person name="Ohm R."/>
            <person name="Pangilinan J."/>
            <person name="Park H.-J."/>
            <person name="Ramirez L."/>
            <person name="Alfaro M."/>
            <person name="Sun H."/>
            <person name="Tritt A."/>
            <person name="Yoshinaga Y."/>
            <person name="Zwiers L.-H."/>
            <person name="Turgeon B."/>
            <person name="Goodwin S."/>
            <person name="Spatafora J."/>
            <person name="Crous P."/>
            <person name="Grigoriev I."/>
        </authorList>
    </citation>
    <scope>NUCLEOTIDE SEQUENCE</scope>
    <source>
        <strain evidence="8">CBS 110217</strain>
    </source>
</reference>
<evidence type="ECO:0000256" key="4">
    <source>
        <dbReference type="ARBA" id="ARBA00022989"/>
    </source>
</evidence>
<gene>
    <name evidence="8" type="ORF">EK21DRAFT_86555</name>
</gene>
<sequence>MAIIIVSRAILCLFSCIIAWCGLTRHIGFTVQNRFTWGLRGAYIPLIQRSLLNFICVCITAIWPLFQSVPNTLASNVPTTTQQMVGFTIFWLLSFPFLFIRPERFKKPFFFSSLGCGIAMLCMMIWSLSVARGVGPVFYQGQKISSTSRWSISWLIMAGLNQAIGQKAAGMANESDFSRYANSRWAFVLGTCSVQWLVGILVSLGGLVTTAACEIIYGKIYWNSPDLMMIMMDNGHGLLAARAGVFFLALAFTFAILFQKPATFVTVLSSFSVFLAPLMGVMVCDYFFIRHRKIRLRHLYRTESSDYWFINGFNWRVIPYWIAGWAPTIGGFSVSAGGKTDALDALFQLYYTAFFTGFSISFATFYVVNLISPIKGAGDFDEYDDWATFSPKEAAKLGIVPNDNAEGLASTRLGASGYKRRAPRSDKEQGLDVEMPIPVEVSMGPGKQQ</sequence>
<feature type="transmembrane region" description="Helical" evidence="7">
    <location>
        <begin position="349"/>
        <end position="368"/>
    </location>
</feature>
<dbReference type="Proteomes" id="UP000799777">
    <property type="component" value="Unassembled WGS sequence"/>
</dbReference>
<protein>
    <submittedName>
        <fullName evidence="8">Uncharacterized protein</fullName>
    </submittedName>
</protein>